<dbReference type="CAZy" id="GT4">
    <property type="family name" value="Glycosyltransferase Family 4"/>
</dbReference>
<evidence type="ECO:0000313" key="3">
    <source>
        <dbReference type="EMBL" id="ABD06260.1"/>
    </source>
</evidence>
<accession>Q2IZV0</accession>
<keyword evidence="4" id="KW-1185">Reference proteome</keyword>
<dbReference type="Gene3D" id="3.40.50.2000">
    <property type="entry name" value="Glycogen Phosphorylase B"/>
    <property type="match status" value="2"/>
</dbReference>
<evidence type="ECO:0000259" key="2">
    <source>
        <dbReference type="Pfam" id="PF13477"/>
    </source>
</evidence>
<dbReference type="HOGENOM" id="CLU_009583_8_1_5"/>
<dbReference type="PANTHER" id="PTHR12526:SF638">
    <property type="entry name" value="SPORE COAT PROTEIN SA"/>
    <property type="match status" value="1"/>
</dbReference>
<dbReference type="Proteomes" id="UP000008809">
    <property type="component" value="Chromosome"/>
</dbReference>
<name>Q2IZV0_RHOP2</name>
<protein>
    <submittedName>
        <fullName evidence="3">Glycosyl transferase, group 1</fullName>
    </submittedName>
</protein>
<dbReference type="KEGG" id="rpb:RPB_1550"/>
<proteinExistence type="predicted"/>
<dbReference type="Pfam" id="PF00534">
    <property type="entry name" value="Glycos_transf_1"/>
    <property type="match status" value="1"/>
</dbReference>
<gene>
    <name evidence="3" type="ordered locus">RPB_1550</name>
</gene>
<dbReference type="CDD" id="cd03808">
    <property type="entry name" value="GT4_CapM-like"/>
    <property type="match status" value="1"/>
</dbReference>
<dbReference type="Pfam" id="PF13477">
    <property type="entry name" value="Glyco_trans_4_2"/>
    <property type="match status" value="1"/>
</dbReference>
<dbReference type="eggNOG" id="COG0438">
    <property type="taxonomic scope" value="Bacteria"/>
</dbReference>
<dbReference type="PANTHER" id="PTHR12526">
    <property type="entry name" value="GLYCOSYLTRANSFERASE"/>
    <property type="match status" value="1"/>
</dbReference>
<dbReference type="STRING" id="316058.RPB_1550"/>
<sequence>MPVKKRLMFVVTEDWYFVSHRLPLARAARDAGYDVLVATRLGDHAELIAREGITPIGLRSMRRGGRNPIGELAAIAELAALYRQYKPDIVHHIAIKPVLYGSIAARMAGVRGVVNNLAGLGFVFSSKTRKAALLRPAIRALLAIALKRRGTLTIVQNSDDANVLATNIGIPADRIRLIKGSGVDMQLFAEQRAESSPPIVILASRMIWDKGIGDFVKAASLLKADGVAARFVVLGAPDPGNPGSIPQSVLEGLNNEGIVEWWGHRSDMPAIIAGAALVCLPTTYGEGVPKILIEAAAGGCAIVAYDVAGCREIVTDGDNGKLVPAGDIGQLAAAIKVLLEDPDRRAAMGSRGRKRVETEFALEHVVAQTLSVYRGLEPT</sequence>
<dbReference type="AlphaFoldDB" id="Q2IZV0"/>
<dbReference type="InterPro" id="IPR001296">
    <property type="entry name" value="Glyco_trans_1"/>
</dbReference>
<keyword evidence="3" id="KW-0808">Transferase</keyword>
<organism evidence="3 4">
    <name type="scientific">Rhodopseudomonas palustris (strain HaA2)</name>
    <dbReference type="NCBI Taxonomy" id="316058"/>
    <lineage>
        <taxon>Bacteria</taxon>
        <taxon>Pseudomonadati</taxon>
        <taxon>Pseudomonadota</taxon>
        <taxon>Alphaproteobacteria</taxon>
        <taxon>Hyphomicrobiales</taxon>
        <taxon>Nitrobacteraceae</taxon>
        <taxon>Rhodopseudomonas</taxon>
    </lineage>
</organism>
<reference evidence="3 4" key="1">
    <citation type="submission" date="2006-01" db="EMBL/GenBank/DDBJ databases">
        <title>Complete sequence of Rhodopseudomonas palustris HaA2.</title>
        <authorList>
            <consortium name="US DOE Joint Genome Institute"/>
            <person name="Copeland A."/>
            <person name="Lucas S."/>
            <person name="Lapidus A."/>
            <person name="Barry K."/>
            <person name="Detter J.C."/>
            <person name="Glavina T."/>
            <person name="Hammon N."/>
            <person name="Israni S."/>
            <person name="Pitluck S."/>
            <person name="Chain P."/>
            <person name="Malfatti S."/>
            <person name="Shin M."/>
            <person name="Vergez L."/>
            <person name="Schmutz J."/>
            <person name="Larimer F."/>
            <person name="Land M."/>
            <person name="Hauser L."/>
            <person name="Pelletier D.A."/>
            <person name="Kyrpides N."/>
            <person name="Anderson I."/>
            <person name="Oda Y."/>
            <person name="Harwood C.S."/>
            <person name="Richardson P."/>
        </authorList>
    </citation>
    <scope>NUCLEOTIDE SEQUENCE [LARGE SCALE GENOMIC DNA]</scope>
    <source>
        <strain evidence="3 4">HaA2</strain>
    </source>
</reference>
<feature type="domain" description="Glycosyl transferase family 1" evidence="1">
    <location>
        <begin position="189"/>
        <end position="355"/>
    </location>
</feature>
<dbReference type="InterPro" id="IPR028098">
    <property type="entry name" value="Glyco_trans_4-like_N"/>
</dbReference>
<dbReference type="EMBL" id="CP000250">
    <property type="protein sequence ID" value="ABD06260.1"/>
    <property type="molecule type" value="Genomic_DNA"/>
</dbReference>
<dbReference type="GO" id="GO:0016757">
    <property type="term" value="F:glycosyltransferase activity"/>
    <property type="evidence" value="ECO:0007669"/>
    <property type="project" value="InterPro"/>
</dbReference>
<feature type="domain" description="Glycosyltransferase subfamily 4-like N-terminal" evidence="2">
    <location>
        <begin position="7"/>
        <end position="143"/>
    </location>
</feature>
<evidence type="ECO:0000313" key="4">
    <source>
        <dbReference type="Proteomes" id="UP000008809"/>
    </source>
</evidence>
<dbReference type="SUPFAM" id="SSF53756">
    <property type="entry name" value="UDP-Glycosyltransferase/glycogen phosphorylase"/>
    <property type="match status" value="1"/>
</dbReference>
<evidence type="ECO:0000259" key="1">
    <source>
        <dbReference type="Pfam" id="PF00534"/>
    </source>
</evidence>
<dbReference type="RefSeq" id="WP_011440448.1">
    <property type="nucleotide sequence ID" value="NC_007778.1"/>
</dbReference>